<accession>A0A8T2TK70</accession>
<keyword evidence="6" id="KW-1185">Reference proteome</keyword>
<keyword evidence="2 3" id="KW-0175">Coiled coil</keyword>
<evidence type="ECO:0000256" key="2">
    <source>
        <dbReference type="ARBA" id="ARBA00023054"/>
    </source>
</evidence>
<feature type="compositionally biased region" description="Basic and acidic residues" evidence="4">
    <location>
        <begin position="1137"/>
        <end position="1154"/>
    </location>
</feature>
<feature type="region of interest" description="Disordered" evidence="4">
    <location>
        <begin position="293"/>
        <end position="323"/>
    </location>
</feature>
<dbReference type="EMBL" id="CM035418">
    <property type="protein sequence ID" value="KAH7422136.1"/>
    <property type="molecule type" value="Genomic_DNA"/>
</dbReference>
<gene>
    <name evidence="5" type="ORF">KP509_13G092400</name>
</gene>
<dbReference type="Pfam" id="PF05911">
    <property type="entry name" value="FPP"/>
    <property type="match status" value="1"/>
</dbReference>
<evidence type="ECO:0000256" key="4">
    <source>
        <dbReference type="SAM" id="MobiDB-lite"/>
    </source>
</evidence>
<name>A0A8T2TK70_CERRI</name>
<evidence type="ECO:0000256" key="3">
    <source>
        <dbReference type="SAM" id="Coils"/>
    </source>
</evidence>
<dbReference type="OrthoDB" id="1917992at2759"/>
<evidence type="ECO:0000313" key="5">
    <source>
        <dbReference type="EMBL" id="KAH7422136.1"/>
    </source>
</evidence>
<reference evidence="5" key="1">
    <citation type="submission" date="2021-08" db="EMBL/GenBank/DDBJ databases">
        <title>WGS assembly of Ceratopteris richardii.</title>
        <authorList>
            <person name="Marchant D.B."/>
            <person name="Chen G."/>
            <person name="Jenkins J."/>
            <person name="Shu S."/>
            <person name="Leebens-Mack J."/>
            <person name="Grimwood J."/>
            <person name="Schmutz J."/>
            <person name="Soltis P."/>
            <person name="Soltis D."/>
            <person name="Chen Z.-H."/>
        </authorList>
    </citation>
    <scope>NUCLEOTIDE SEQUENCE</scope>
    <source>
        <strain evidence="5">Whitten #5841</strain>
        <tissue evidence="5">Leaf</tissue>
    </source>
</reference>
<evidence type="ECO:0008006" key="7">
    <source>
        <dbReference type="Google" id="ProtNLM"/>
    </source>
</evidence>
<dbReference type="PANTHER" id="PTHR31580:SF4">
    <property type="entry name" value="FILAMENT-LIKE PLANT PROTEIN 6"/>
    <property type="match status" value="1"/>
</dbReference>
<comment type="similarity">
    <text evidence="1">Belongs to the FPP family.</text>
</comment>
<evidence type="ECO:0000256" key="1">
    <source>
        <dbReference type="ARBA" id="ARBA00005921"/>
    </source>
</evidence>
<feature type="coiled-coil region" evidence="3">
    <location>
        <begin position="136"/>
        <end position="251"/>
    </location>
</feature>
<feature type="region of interest" description="Disordered" evidence="4">
    <location>
        <begin position="1091"/>
        <end position="1168"/>
    </location>
</feature>
<evidence type="ECO:0000313" key="6">
    <source>
        <dbReference type="Proteomes" id="UP000825935"/>
    </source>
</evidence>
<feature type="coiled-coil region" evidence="3">
    <location>
        <begin position="877"/>
        <end position="904"/>
    </location>
</feature>
<comment type="caution">
    <text evidence="5">The sequence shown here is derived from an EMBL/GenBank/DDBJ whole genome shotgun (WGS) entry which is preliminary data.</text>
</comment>
<feature type="compositionally biased region" description="Basic and acidic residues" evidence="4">
    <location>
        <begin position="1034"/>
        <end position="1046"/>
    </location>
</feature>
<dbReference type="PANTHER" id="PTHR31580">
    <property type="entry name" value="FILAMENT-LIKE PLANT PROTEIN 4"/>
    <property type="match status" value="1"/>
</dbReference>
<organism evidence="5 6">
    <name type="scientific">Ceratopteris richardii</name>
    <name type="common">Triangle waterfern</name>
    <dbReference type="NCBI Taxonomy" id="49495"/>
    <lineage>
        <taxon>Eukaryota</taxon>
        <taxon>Viridiplantae</taxon>
        <taxon>Streptophyta</taxon>
        <taxon>Embryophyta</taxon>
        <taxon>Tracheophyta</taxon>
        <taxon>Polypodiopsida</taxon>
        <taxon>Polypodiidae</taxon>
        <taxon>Polypodiales</taxon>
        <taxon>Pteridineae</taxon>
        <taxon>Pteridaceae</taxon>
        <taxon>Parkerioideae</taxon>
        <taxon>Ceratopteris</taxon>
    </lineage>
</organism>
<dbReference type="InterPro" id="IPR008587">
    <property type="entry name" value="FPP_plant"/>
</dbReference>
<protein>
    <recommendedName>
        <fullName evidence="7">Filament-like plant protein</fullName>
    </recommendedName>
</protein>
<feature type="region of interest" description="Disordered" evidence="4">
    <location>
        <begin position="977"/>
        <end position="1001"/>
    </location>
</feature>
<dbReference type="AlphaFoldDB" id="A0A8T2TK70"/>
<dbReference type="OMA" id="HDGRTHE"/>
<proteinExistence type="inferred from homology"/>
<feature type="region of interest" description="Disordered" evidence="4">
    <location>
        <begin position="1034"/>
        <end position="1059"/>
    </location>
</feature>
<dbReference type="Proteomes" id="UP000825935">
    <property type="component" value="Chromosome 13"/>
</dbReference>
<sequence length="1168" mass="130520">MEKSRAWPWKKKITDKLASAALELKQNNMRLNAGIDLQQQPLGMSLSDQAEAKIKMLTEQLSAKDEIVLQHTRVAEEAVSGWEKAESESASLRGLLDAEKEKRLALEDRVSQLDGALKECMKQLRHVREQQEQRIHETVQMRIKEFEESQRNMEAKMSKLASDLRESEAEKAAMSKLLQERAKAIKEAKDERNRAEQEVKLIQVKLESAEKDQGKWKYEVHLLSKELQIRNQELEYNKKESEAANKQHLENVKRVAKLETECQRLRLLVRKKLPGPAAISQMKMEVEALGIQLPSTPHTERGRRTPSSRRAKNNNSFCNPDKVGPSWMLGNDTREQLLALVEENKTLREALNKNSVELEFARMQCSQTTSAEEHLENSSTASSCHGLPRTRHSFPCGFMSTTFIESSKDPSVASVISEDVALENESICAETWANALFSELSHLRKDKTGSPVGPMANSSHDLMDDFVEMEKLASMHPDINNQLSSSPHMVKDPSLENPTDAEDVTFLSQDKLMQSSCQSCGELQNKLSGLENELNIVRLHRLNGRAALSAIEKRVIKAMEGGESCLIDALDEVRAIASDSIRVAEGERTSEESGLSSRPCLGLEQAEVRDTRTWSPSNLSSCLSDEGTISKQDDALPSNPTILAKELIKAMHKVACFIDSLSQLDFDAVNADYNIESNSDEVLLARRDIDSSEHWKISGVNSCVQSIATLCNGLLERKVEVMDFLVETTSAIDWLLSHLFSKTNLGDEISVIQKRTGSGTYSCSSYDVPSYCTASDVRASIPYGNPTPIDKLNPIKCTSCADIREQFNQLKTEKDEGDEKLKLITNELEALKLQLEEMTPSRSSLQSELVSVSKDRDYLMSEISVISSEKCSLESELLHAKEKMKELEERTESLEAQLRDEIRCREAIEVMYRDVAERKPCAATDRMKSLVREETLEENHSAVRMRKEKEIAAAAEKLAECQQTIFALGKQLKDLGLPKNGGDESPTSHFSPYRSPVSEHRPYGMSEQAPCMYAQGFINSQVLSPISFRQAVGEEHGSLSDDEHSRTATLQHDPSRRQPKALFGRYTDTANASSQWEALLSPDRVQGHLIGKGLSSPDFDAIPSSTPRAMVPSKGLPLSSPGRSPARFLSTMRKKGRDNNSKSKEDAASTDKHAGGFTRFFARNKASR</sequence>